<gene>
    <name evidence="3" type="ORF">GEV01_13540</name>
</gene>
<name>A0A843SDI1_9BURK</name>
<dbReference type="EMBL" id="WHUF01000003">
    <property type="protein sequence ID" value="MQA20538.1"/>
    <property type="molecule type" value="Genomic_DNA"/>
</dbReference>
<sequence length="184" mass="19091">MTISLLSRVLLGAGTLLALAGNAHAVTQYLVNQQEGAASITGYITTNGSVGNIGSGDMLDWNLVLNDGISSFTLNHGNSQIYGPSSWIASSTDLSFDFSGTGKMALFQNPNIGSGRNYWCLDSSSGGCGGAYSASDWRVNGALVVHQYIGVQSIAHAVPEPATYAMLGAGLGLLGFAARRRKQA</sequence>
<reference evidence="3 4" key="1">
    <citation type="submission" date="2019-10" db="EMBL/GenBank/DDBJ databases">
        <title>Two novel species isolated from a subtropical stream in China.</title>
        <authorList>
            <person name="Lu H."/>
        </authorList>
    </citation>
    <scope>NUCLEOTIDE SEQUENCE [LARGE SCALE GENOMIC DNA]</scope>
    <source>
        <strain evidence="3 4">FT103W</strain>
    </source>
</reference>
<dbReference type="AlphaFoldDB" id="A0A843SDI1"/>
<proteinExistence type="predicted"/>
<accession>A0A843SDI1</accession>
<protein>
    <submittedName>
        <fullName evidence="3">PEP-CTERM sorting domain-containing protein</fullName>
    </submittedName>
</protein>
<organism evidence="3 4">
    <name type="scientific">Rugamonas rivuli</name>
    <dbReference type="NCBI Taxonomy" id="2743358"/>
    <lineage>
        <taxon>Bacteria</taxon>
        <taxon>Pseudomonadati</taxon>
        <taxon>Pseudomonadota</taxon>
        <taxon>Betaproteobacteria</taxon>
        <taxon>Burkholderiales</taxon>
        <taxon>Oxalobacteraceae</taxon>
        <taxon>Telluria group</taxon>
        <taxon>Rugamonas</taxon>
    </lineage>
</organism>
<dbReference type="InterPro" id="IPR013424">
    <property type="entry name" value="Ice-binding_C"/>
</dbReference>
<dbReference type="Pfam" id="PF07589">
    <property type="entry name" value="PEP-CTERM"/>
    <property type="match status" value="1"/>
</dbReference>
<keyword evidence="4" id="KW-1185">Reference proteome</keyword>
<comment type="caution">
    <text evidence="3">The sequence shown here is derived from an EMBL/GenBank/DDBJ whole genome shotgun (WGS) entry which is preliminary data.</text>
</comment>
<dbReference type="NCBIfam" id="TIGR02595">
    <property type="entry name" value="PEP_CTERM"/>
    <property type="match status" value="1"/>
</dbReference>
<evidence type="ECO:0000256" key="1">
    <source>
        <dbReference type="SAM" id="SignalP"/>
    </source>
</evidence>
<dbReference type="RefSeq" id="WP_152805051.1">
    <property type="nucleotide sequence ID" value="NZ_WHUF01000003.1"/>
</dbReference>
<feature type="signal peptide" evidence="1">
    <location>
        <begin position="1"/>
        <end position="25"/>
    </location>
</feature>
<feature type="domain" description="Ice-binding protein C-terminal" evidence="2">
    <location>
        <begin position="157"/>
        <end position="181"/>
    </location>
</feature>
<dbReference type="Proteomes" id="UP000444318">
    <property type="component" value="Unassembled WGS sequence"/>
</dbReference>
<evidence type="ECO:0000259" key="2">
    <source>
        <dbReference type="Pfam" id="PF07589"/>
    </source>
</evidence>
<feature type="chain" id="PRO_5032677807" evidence="1">
    <location>
        <begin position="26"/>
        <end position="184"/>
    </location>
</feature>
<keyword evidence="1" id="KW-0732">Signal</keyword>
<evidence type="ECO:0000313" key="3">
    <source>
        <dbReference type="EMBL" id="MQA20538.1"/>
    </source>
</evidence>
<evidence type="ECO:0000313" key="4">
    <source>
        <dbReference type="Proteomes" id="UP000444318"/>
    </source>
</evidence>